<protein>
    <submittedName>
        <fullName evidence="3">Uncharacterized protein</fullName>
    </submittedName>
</protein>
<evidence type="ECO:0000313" key="3">
    <source>
        <dbReference type="EMBL" id="ASO05711.1"/>
    </source>
</evidence>
<organism evidence="3 4">
    <name type="scientific">Arenibacter algicola</name>
    <dbReference type="NCBI Taxonomy" id="616991"/>
    <lineage>
        <taxon>Bacteria</taxon>
        <taxon>Pseudomonadati</taxon>
        <taxon>Bacteroidota</taxon>
        <taxon>Flavobacteriia</taxon>
        <taxon>Flavobacteriales</taxon>
        <taxon>Flavobacteriaceae</taxon>
        <taxon>Arenibacter</taxon>
    </lineage>
</organism>
<evidence type="ECO:0000256" key="1">
    <source>
        <dbReference type="SAM" id="MobiDB-lite"/>
    </source>
</evidence>
<proteinExistence type="predicted"/>
<feature type="region of interest" description="Disordered" evidence="1">
    <location>
        <begin position="76"/>
        <end position="96"/>
    </location>
</feature>
<name>A0A221UXT5_9FLAO</name>
<sequence length="96" mass="11085">MPQMQGGHHEKPKDNTFDQGRALVKSVNPMEIDKINTRSIKRSETLIGTDREGYVPKEKRTMNLDHLNPRQYDTFHTAYQKSDRKKKTGLALSKNS</sequence>
<dbReference type="AlphaFoldDB" id="A0A221UXT5"/>
<gene>
    <name evidence="2" type="ORF">AREALGSMS7_01923</name>
    <name evidence="3" type="ORF">AREALGSMS7_02260</name>
</gene>
<evidence type="ECO:0000313" key="2">
    <source>
        <dbReference type="EMBL" id="ASO05385.1"/>
    </source>
</evidence>
<dbReference type="KEGG" id="aalg:AREALGSMS7_01923"/>
<evidence type="ECO:0000313" key="4">
    <source>
        <dbReference type="Proteomes" id="UP000204551"/>
    </source>
</evidence>
<dbReference type="Proteomes" id="UP000204551">
    <property type="component" value="Chromosome"/>
</dbReference>
<reference evidence="3 4" key="1">
    <citation type="submission" date="2017-07" db="EMBL/GenBank/DDBJ databases">
        <title>Genome Sequence of Arenibacter algicola Strain SMS7 Isolated from a culture of the Diatom Skeletonema marinoi.</title>
        <authorList>
            <person name="Topel M."/>
            <person name="Pinder M.I.M."/>
            <person name="Johansson O.N."/>
            <person name="Kourtchenko O."/>
            <person name="Godhe A."/>
            <person name="Clarke A.K."/>
        </authorList>
    </citation>
    <scope>NUCLEOTIDE SEQUENCE [LARGE SCALE GENOMIC DNA]</scope>
    <source>
        <strain evidence="3 4">SMS7</strain>
    </source>
</reference>
<dbReference type="EMBL" id="CP022515">
    <property type="protein sequence ID" value="ASO05385.1"/>
    <property type="molecule type" value="Genomic_DNA"/>
</dbReference>
<dbReference type="KEGG" id="aalg:AREALGSMS7_02260"/>
<dbReference type="EMBL" id="CP022515">
    <property type="protein sequence ID" value="ASO05711.1"/>
    <property type="molecule type" value="Genomic_DNA"/>
</dbReference>
<accession>A0A221UXT5</accession>